<dbReference type="OrthoDB" id="6777813at2759"/>
<evidence type="ECO:0000313" key="2">
    <source>
        <dbReference type="Proteomes" id="UP000708208"/>
    </source>
</evidence>
<dbReference type="AlphaFoldDB" id="A0A8J2PPB9"/>
<protein>
    <submittedName>
        <fullName evidence="1">Uncharacterized protein</fullName>
    </submittedName>
</protein>
<proteinExistence type="predicted"/>
<organism evidence="1 2">
    <name type="scientific">Allacma fusca</name>
    <dbReference type="NCBI Taxonomy" id="39272"/>
    <lineage>
        <taxon>Eukaryota</taxon>
        <taxon>Metazoa</taxon>
        <taxon>Ecdysozoa</taxon>
        <taxon>Arthropoda</taxon>
        <taxon>Hexapoda</taxon>
        <taxon>Collembola</taxon>
        <taxon>Symphypleona</taxon>
        <taxon>Sminthuridae</taxon>
        <taxon>Allacma</taxon>
    </lineage>
</organism>
<sequence>MQKFLRESVQVMAAGKFNLRGWIWSNAQDTVDSAIDEAERLISVLGLLWNVGRDILTLDLRSFSSNDEEPATKRRILSLAHQLYDPIGFSCPVSLQPKILLQEAWKLNIGWDVPLPEDFSKTFRKWRQELHLLKEIEIPRWVFNQKMERS</sequence>
<dbReference type="InterPro" id="IPR008042">
    <property type="entry name" value="Retrotrans_Pao"/>
</dbReference>
<name>A0A8J2PPB9_9HEXA</name>
<gene>
    <name evidence="1" type="ORF">AFUS01_LOCUS30545</name>
</gene>
<comment type="caution">
    <text evidence="1">The sequence shown here is derived from an EMBL/GenBank/DDBJ whole genome shotgun (WGS) entry which is preliminary data.</text>
</comment>
<dbReference type="Pfam" id="PF05380">
    <property type="entry name" value="Peptidase_A17"/>
    <property type="match status" value="1"/>
</dbReference>
<evidence type="ECO:0000313" key="1">
    <source>
        <dbReference type="EMBL" id="CAG7820139.1"/>
    </source>
</evidence>
<reference evidence="1" key="1">
    <citation type="submission" date="2021-06" db="EMBL/GenBank/DDBJ databases">
        <authorList>
            <person name="Hodson N. C."/>
            <person name="Mongue J. A."/>
            <person name="Jaron S. K."/>
        </authorList>
    </citation>
    <scope>NUCLEOTIDE SEQUENCE</scope>
</reference>
<accession>A0A8J2PPB9</accession>
<keyword evidence="2" id="KW-1185">Reference proteome</keyword>
<dbReference type="PANTHER" id="PTHR47331">
    <property type="entry name" value="PHD-TYPE DOMAIN-CONTAINING PROTEIN"/>
    <property type="match status" value="1"/>
</dbReference>
<feature type="non-terminal residue" evidence="1">
    <location>
        <position position="150"/>
    </location>
</feature>
<dbReference type="Proteomes" id="UP000708208">
    <property type="component" value="Unassembled WGS sequence"/>
</dbReference>
<dbReference type="EMBL" id="CAJVCH010470471">
    <property type="protein sequence ID" value="CAG7820139.1"/>
    <property type="molecule type" value="Genomic_DNA"/>
</dbReference>